<dbReference type="RefSeq" id="WP_257632462.1">
    <property type="nucleotide sequence ID" value="NZ_JANIIC010000025.1"/>
</dbReference>
<gene>
    <name evidence="1" type="ORF">NQU54_21415</name>
</gene>
<evidence type="ECO:0000313" key="1">
    <source>
        <dbReference type="EMBL" id="MCQ8831559.1"/>
    </source>
</evidence>
<keyword evidence="2" id="KW-1185">Reference proteome</keyword>
<comment type="caution">
    <text evidence="1">The sequence shown here is derived from an EMBL/GenBank/DDBJ whole genome shotgun (WGS) entry which is preliminary data.</text>
</comment>
<dbReference type="SUPFAM" id="SSF53901">
    <property type="entry name" value="Thiolase-like"/>
    <property type="match status" value="1"/>
</dbReference>
<evidence type="ECO:0000313" key="2">
    <source>
        <dbReference type="Proteomes" id="UP001142400"/>
    </source>
</evidence>
<dbReference type="Gene3D" id="3.40.47.10">
    <property type="match status" value="1"/>
</dbReference>
<protein>
    <submittedName>
        <fullName evidence="1">Acyl carrier protein</fullName>
    </submittedName>
</protein>
<organism evidence="1 2">
    <name type="scientific">Streptomyces malaysiensis subsp. samsunensis</name>
    <dbReference type="NCBI Taxonomy" id="459658"/>
    <lineage>
        <taxon>Bacteria</taxon>
        <taxon>Bacillati</taxon>
        <taxon>Actinomycetota</taxon>
        <taxon>Actinomycetes</taxon>
        <taxon>Kitasatosporales</taxon>
        <taxon>Streptomycetaceae</taxon>
        <taxon>Streptomyces</taxon>
        <taxon>Streptomyces violaceusniger group</taxon>
    </lineage>
</organism>
<dbReference type="InterPro" id="IPR016039">
    <property type="entry name" value="Thiolase-like"/>
</dbReference>
<dbReference type="GO" id="GO:0016747">
    <property type="term" value="F:acyltransferase activity, transferring groups other than amino-acyl groups"/>
    <property type="evidence" value="ECO:0007669"/>
    <property type="project" value="UniProtKB-ARBA"/>
</dbReference>
<reference evidence="1" key="1">
    <citation type="submission" date="2022-06" db="EMBL/GenBank/DDBJ databases">
        <title>WGS of actinobacteria.</title>
        <authorList>
            <person name="Thawai C."/>
        </authorList>
    </citation>
    <scope>NUCLEOTIDE SEQUENCE</scope>
    <source>
        <strain evidence="1">DSM 42010</strain>
    </source>
</reference>
<accession>A0A9X2M1D3</accession>
<name>A0A9X2M1D3_STRMQ</name>
<dbReference type="EMBL" id="JANIIC010000025">
    <property type="protein sequence ID" value="MCQ8831559.1"/>
    <property type="molecule type" value="Genomic_DNA"/>
</dbReference>
<dbReference type="AlphaFoldDB" id="A0A9X2M1D3"/>
<proteinExistence type="predicted"/>
<dbReference type="Proteomes" id="UP001142400">
    <property type="component" value="Unassembled WGS sequence"/>
</dbReference>
<sequence length="324" mass="33575">MITPHLCAPAYELGEYAEPVADLPELSAGSQATADLTLPAAGFVTYHWSEGPMVELMTASVRRTLAHSGVPGSEIDIVLLATDSLPPGRAAHRDVSEFLAETGMSGATVITVGLMDCATAMAAVGTAASLVRDDTARHVMVVSGDLAELSTGGPRVVAGGVAIASDGAASALVSAEAAGLPVLATAHHAAPGQEWGGGSAHQQLTSRMNAYREVFSRLSARHPFRPARTLVLPSNFARHVMRMYLAEAGFTADRIALEGVGRIAHCQGSDPLINLADRWGDTKPTAPEQLTEPETYVLFGSGIAHLGAVLLGARPLPESKEGSS</sequence>